<gene>
    <name evidence="2" type="ORF">RM573_00355</name>
</gene>
<organism evidence="2 3">
    <name type="scientific">Thalassotalea castellviae</name>
    <dbReference type="NCBI Taxonomy" id="3075612"/>
    <lineage>
        <taxon>Bacteria</taxon>
        <taxon>Pseudomonadati</taxon>
        <taxon>Pseudomonadota</taxon>
        <taxon>Gammaproteobacteria</taxon>
        <taxon>Alteromonadales</taxon>
        <taxon>Colwelliaceae</taxon>
        <taxon>Thalassotalea</taxon>
    </lineage>
</organism>
<feature type="transmembrane region" description="Helical" evidence="1">
    <location>
        <begin position="21"/>
        <end position="41"/>
    </location>
</feature>
<keyword evidence="1" id="KW-1133">Transmembrane helix</keyword>
<reference evidence="2 3" key="1">
    <citation type="submission" date="2023-09" db="EMBL/GenBank/DDBJ databases">
        <authorList>
            <person name="Rey-Velasco X."/>
        </authorList>
    </citation>
    <scope>NUCLEOTIDE SEQUENCE [LARGE SCALE GENOMIC DNA]</scope>
    <source>
        <strain evidence="2 3">W431</strain>
    </source>
</reference>
<feature type="transmembrane region" description="Helical" evidence="1">
    <location>
        <begin position="67"/>
        <end position="86"/>
    </location>
</feature>
<protein>
    <submittedName>
        <fullName evidence="2">Uncharacterized protein</fullName>
    </submittedName>
</protein>
<keyword evidence="3" id="KW-1185">Reference proteome</keyword>
<evidence type="ECO:0000313" key="2">
    <source>
        <dbReference type="EMBL" id="MDT0602044.1"/>
    </source>
</evidence>
<keyword evidence="1" id="KW-0812">Transmembrane</keyword>
<feature type="transmembrane region" description="Helical" evidence="1">
    <location>
        <begin position="98"/>
        <end position="117"/>
    </location>
</feature>
<dbReference type="RefSeq" id="WP_311575538.1">
    <property type="nucleotide sequence ID" value="NZ_JAVRIF010000001.1"/>
</dbReference>
<sequence>MESDKQERRRSEDFWLKAIRISTLLAWGLFTIALIISYYAAPENDYGVLRYHNISIRKFWLTPLTGYLYIMLWLSALFSYISIFVHKYRSRRKTDNKQFNVFLLFIVSIAWVAYIVTRLV</sequence>
<comment type="caution">
    <text evidence="2">The sequence shown here is derived from an EMBL/GenBank/DDBJ whole genome shotgun (WGS) entry which is preliminary data.</text>
</comment>
<evidence type="ECO:0000256" key="1">
    <source>
        <dbReference type="SAM" id="Phobius"/>
    </source>
</evidence>
<keyword evidence="1" id="KW-0472">Membrane</keyword>
<evidence type="ECO:0000313" key="3">
    <source>
        <dbReference type="Proteomes" id="UP001266357"/>
    </source>
</evidence>
<proteinExistence type="predicted"/>
<dbReference type="Proteomes" id="UP001266357">
    <property type="component" value="Unassembled WGS sequence"/>
</dbReference>
<dbReference type="EMBL" id="JAVRIF010000001">
    <property type="protein sequence ID" value="MDT0602044.1"/>
    <property type="molecule type" value="Genomic_DNA"/>
</dbReference>
<accession>A0ABU2ZVW2</accession>
<name>A0ABU2ZVW2_9GAMM</name>